<organism evidence="11 12">
    <name type="scientific">Coniophora puteana (strain RWD-64-598)</name>
    <name type="common">Brown rot fungus</name>
    <dbReference type="NCBI Taxonomy" id="741705"/>
    <lineage>
        <taxon>Eukaryota</taxon>
        <taxon>Fungi</taxon>
        <taxon>Dikarya</taxon>
        <taxon>Basidiomycota</taxon>
        <taxon>Agaricomycotina</taxon>
        <taxon>Agaricomycetes</taxon>
        <taxon>Agaricomycetidae</taxon>
        <taxon>Boletales</taxon>
        <taxon>Coniophorineae</taxon>
        <taxon>Coniophoraceae</taxon>
        <taxon>Coniophora</taxon>
    </lineage>
</organism>
<dbReference type="Pfam" id="PF01569">
    <property type="entry name" value="PAP2"/>
    <property type="match status" value="1"/>
</dbReference>
<feature type="transmembrane region" description="Helical" evidence="9">
    <location>
        <begin position="88"/>
        <end position="114"/>
    </location>
</feature>
<name>R7SH74_CONPW</name>
<feature type="transmembrane region" description="Helical" evidence="9">
    <location>
        <begin position="332"/>
        <end position="352"/>
    </location>
</feature>
<dbReference type="eggNOG" id="KOG2822">
    <property type="taxonomic scope" value="Eukaryota"/>
</dbReference>
<protein>
    <recommendedName>
        <fullName evidence="10">Phosphatidic acid phosphatase type 2/haloperoxidase domain-containing protein</fullName>
    </recommendedName>
</protein>
<proteinExistence type="inferred from homology"/>
<dbReference type="InterPro" id="IPR036938">
    <property type="entry name" value="PAP2/HPO_sf"/>
</dbReference>
<feature type="region of interest" description="Disordered" evidence="8">
    <location>
        <begin position="437"/>
        <end position="486"/>
    </location>
</feature>
<keyword evidence="2 9" id="KW-0812">Transmembrane</keyword>
<dbReference type="SUPFAM" id="SSF48317">
    <property type="entry name" value="Acid phosphatase/Vanadium-dependent haloperoxidase"/>
    <property type="match status" value="1"/>
</dbReference>
<feature type="domain" description="Phosphatidic acid phosphatase type 2/haloperoxidase" evidence="10">
    <location>
        <begin position="118"/>
        <end position="242"/>
    </location>
</feature>
<dbReference type="AlphaFoldDB" id="R7SH74"/>
<evidence type="ECO:0000256" key="9">
    <source>
        <dbReference type="SAM" id="Phobius"/>
    </source>
</evidence>
<dbReference type="InterPro" id="IPR000326">
    <property type="entry name" value="PAP2/HPO"/>
</dbReference>
<keyword evidence="6 9" id="KW-0472">Membrane</keyword>
<feature type="transmembrane region" description="Helical" evidence="9">
    <location>
        <begin position="496"/>
        <end position="521"/>
    </location>
</feature>
<feature type="transmembrane region" description="Helical" evidence="9">
    <location>
        <begin position="196"/>
        <end position="215"/>
    </location>
</feature>
<dbReference type="EMBL" id="JH711592">
    <property type="protein sequence ID" value="EIW74419.1"/>
    <property type="molecule type" value="Genomic_DNA"/>
</dbReference>
<evidence type="ECO:0000256" key="3">
    <source>
        <dbReference type="ARBA" id="ARBA00022801"/>
    </source>
</evidence>
<evidence type="ECO:0000259" key="10">
    <source>
        <dbReference type="SMART" id="SM00014"/>
    </source>
</evidence>
<dbReference type="PANTHER" id="PTHR14969">
    <property type="entry name" value="SPHINGOSINE-1-PHOSPHATE PHOSPHOHYDROLASE"/>
    <property type="match status" value="1"/>
</dbReference>
<dbReference type="OMA" id="ADDCPCY"/>
<dbReference type="KEGG" id="cput:CONPUDRAFT_133096"/>
<dbReference type="RefSeq" id="XP_007775437.1">
    <property type="nucleotide sequence ID" value="XM_007777247.1"/>
</dbReference>
<evidence type="ECO:0000256" key="7">
    <source>
        <dbReference type="ARBA" id="ARBA00038324"/>
    </source>
</evidence>
<evidence type="ECO:0000256" key="2">
    <source>
        <dbReference type="ARBA" id="ARBA00022692"/>
    </source>
</evidence>
<feature type="compositionally biased region" description="Basic and acidic residues" evidence="8">
    <location>
        <begin position="455"/>
        <end position="471"/>
    </location>
</feature>
<accession>R7SH74</accession>
<feature type="region of interest" description="Disordered" evidence="8">
    <location>
        <begin position="1"/>
        <end position="24"/>
    </location>
</feature>
<dbReference type="PANTHER" id="PTHR14969:SF28">
    <property type="entry name" value="DIHYDROSPHINGOSINE 1-PHOSPHATE PHOSPHATASE LCB3-RELATED"/>
    <property type="match status" value="1"/>
</dbReference>
<dbReference type="GO" id="GO:0042392">
    <property type="term" value="F:sphingosine-1-phosphate phosphatase activity"/>
    <property type="evidence" value="ECO:0007669"/>
    <property type="project" value="TreeGrafter"/>
</dbReference>
<reference evidence="12" key="1">
    <citation type="journal article" date="2012" name="Science">
        <title>The Paleozoic origin of enzymatic lignin decomposition reconstructed from 31 fungal genomes.</title>
        <authorList>
            <person name="Floudas D."/>
            <person name="Binder M."/>
            <person name="Riley R."/>
            <person name="Barry K."/>
            <person name="Blanchette R.A."/>
            <person name="Henrissat B."/>
            <person name="Martinez A.T."/>
            <person name="Otillar R."/>
            <person name="Spatafora J.W."/>
            <person name="Yadav J.S."/>
            <person name="Aerts A."/>
            <person name="Benoit I."/>
            <person name="Boyd A."/>
            <person name="Carlson A."/>
            <person name="Copeland A."/>
            <person name="Coutinho P.M."/>
            <person name="de Vries R.P."/>
            <person name="Ferreira P."/>
            <person name="Findley K."/>
            <person name="Foster B."/>
            <person name="Gaskell J."/>
            <person name="Glotzer D."/>
            <person name="Gorecki P."/>
            <person name="Heitman J."/>
            <person name="Hesse C."/>
            <person name="Hori C."/>
            <person name="Igarashi K."/>
            <person name="Jurgens J.A."/>
            <person name="Kallen N."/>
            <person name="Kersten P."/>
            <person name="Kohler A."/>
            <person name="Kuees U."/>
            <person name="Kumar T.K.A."/>
            <person name="Kuo A."/>
            <person name="LaButti K."/>
            <person name="Larrondo L.F."/>
            <person name="Lindquist E."/>
            <person name="Ling A."/>
            <person name="Lombard V."/>
            <person name="Lucas S."/>
            <person name="Lundell T."/>
            <person name="Martin R."/>
            <person name="McLaughlin D.J."/>
            <person name="Morgenstern I."/>
            <person name="Morin E."/>
            <person name="Murat C."/>
            <person name="Nagy L.G."/>
            <person name="Nolan M."/>
            <person name="Ohm R.A."/>
            <person name="Patyshakuliyeva A."/>
            <person name="Rokas A."/>
            <person name="Ruiz-Duenas F.J."/>
            <person name="Sabat G."/>
            <person name="Salamov A."/>
            <person name="Samejima M."/>
            <person name="Schmutz J."/>
            <person name="Slot J.C."/>
            <person name="St John F."/>
            <person name="Stenlid J."/>
            <person name="Sun H."/>
            <person name="Sun S."/>
            <person name="Syed K."/>
            <person name="Tsang A."/>
            <person name="Wiebenga A."/>
            <person name="Young D."/>
            <person name="Pisabarro A."/>
            <person name="Eastwood D.C."/>
            <person name="Martin F."/>
            <person name="Cullen D."/>
            <person name="Grigoriev I.V."/>
            <person name="Hibbett D.S."/>
        </authorList>
    </citation>
    <scope>NUCLEOTIDE SEQUENCE [LARGE SCALE GENOMIC DNA]</scope>
    <source>
        <strain evidence="12">RWD-64-598 SS2</strain>
    </source>
</reference>
<evidence type="ECO:0000256" key="8">
    <source>
        <dbReference type="SAM" id="MobiDB-lite"/>
    </source>
</evidence>
<sequence>MGDANPNDTTTKHESTPAPASAPQTALVLTTGPQAEHHMSGQLPADAYASSLSPWRAAIRAWALKAVERESPVIARVQAKVRRPWLDAYFVSTSSLGTHTFFMIALPMLFFFGYDELGRGLLFNLAFGVYTSSFVKDLVCSPRPFSPPVTRLTISTHHLEYGFPSTHSTNAVSIALFVFSHVHAAYTAPASTMTPAGYALACTVLAVYAFSIVLGRVYTAMHSATDCVAGVVMGAAVWAAYEGVKPALERWLASGSWSVPLTTIPACLLMVHFHPQPVDDCPCFEDAIAFVSVILGGWLARWHIAYADLASTYLSSASTMPGSLFTTWDARALWWGVALLKVSTGVLVIFAWRILAKVVLHRVLPPLFRALAACVRLPNRRFYTPATDYAHVEPAEGLRPIPSVIDLHALADMDGDAGGAGASGVYGNNNWNASRSGNGALKRRNGLGPSPLSESGEKKEKKEEERRERGKAGVVERGGKDEPGVSHYDADVLTKVVVYAGIALLACEAIPVMFTVLGWGVRAY</sequence>
<evidence type="ECO:0000313" key="11">
    <source>
        <dbReference type="EMBL" id="EIW74419.1"/>
    </source>
</evidence>
<evidence type="ECO:0000256" key="5">
    <source>
        <dbReference type="ARBA" id="ARBA00022989"/>
    </source>
</evidence>
<feature type="compositionally biased region" description="Basic and acidic residues" evidence="8">
    <location>
        <begin position="477"/>
        <end position="486"/>
    </location>
</feature>
<dbReference type="SMART" id="SM00014">
    <property type="entry name" value="acidPPc"/>
    <property type="match status" value="1"/>
</dbReference>
<evidence type="ECO:0000256" key="4">
    <source>
        <dbReference type="ARBA" id="ARBA00022824"/>
    </source>
</evidence>
<dbReference type="Proteomes" id="UP000053558">
    <property type="component" value="Unassembled WGS sequence"/>
</dbReference>
<keyword evidence="3" id="KW-0378">Hydrolase</keyword>
<dbReference type="OrthoDB" id="301434at2759"/>
<feature type="transmembrane region" description="Helical" evidence="9">
    <location>
        <begin position="283"/>
        <end position="304"/>
    </location>
</feature>
<comment type="subcellular location">
    <subcellularLocation>
        <location evidence="1">Endoplasmic reticulum membrane</location>
        <topology evidence="1">Multi-pass membrane protein</topology>
    </subcellularLocation>
</comment>
<comment type="similarity">
    <text evidence="7">Belongs to the type 2 lipid phosphate phosphatase family.</text>
</comment>
<dbReference type="GeneID" id="19200454"/>
<evidence type="ECO:0000313" key="12">
    <source>
        <dbReference type="Proteomes" id="UP000053558"/>
    </source>
</evidence>
<keyword evidence="12" id="KW-1185">Reference proteome</keyword>
<dbReference type="Gene3D" id="1.20.144.10">
    <property type="entry name" value="Phosphatidic acid phosphatase type 2/haloperoxidase"/>
    <property type="match status" value="1"/>
</dbReference>
<gene>
    <name evidence="11" type="ORF">CONPUDRAFT_133096</name>
</gene>
<keyword evidence="5 9" id="KW-1133">Transmembrane helix</keyword>
<evidence type="ECO:0000256" key="6">
    <source>
        <dbReference type="ARBA" id="ARBA00023136"/>
    </source>
</evidence>
<dbReference type="CDD" id="cd03388">
    <property type="entry name" value="PAP2_SPPase1"/>
    <property type="match status" value="1"/>
</dbReference>
<evidence type="ECO:0000256" key="1">
    <source>
        <dbReference type="ARBA" id="ARBA00004477"/>
    </source>
</evidence>
<keyword evidence="4" id="KW-0256">Endoplasmic reticulum</keyword>
<dbReference type="GO" id="GO:0005789">
    <property type="term" value="C:endoplasmic reticulum membrane"/>
    <property type="evidence" value="ECO:0007669"/>
    <property type="project" value="UniProtKB-SubCell"/>
</dbReference>